<dbReference type="PROSITE" id="PS50044">
    <property type="entry name" value="SIGMA54_3"/>
    <property type="match status" value="1"/>
</dbReference>
<gene>
    <name evidence="11" type="ORF">JZO76_12480</name>
</gene>
<dbReference type="Pfam" id="PF04963">
    <property type="entry name" value="Sigma54_CBD"/>
    <property type="match status" value="1"/>
</dbReference>
<dbReference type="PROSITE" id="PS00717">
    <property type="entry name" value="SIGMA54_1"/>
    <property type="match status" value="1"/>
</dbReference>
<dbReference type="InterPro" id="IPR007634">
    <property type="entry name" value="RNA_pol_sigma_54_DNA-bd"/>
</dbReference>
<dbReference type="Gene3D" id="1.10.10.1330">
    <property type="entry name" value="RNA polymerase sigma-54 factor, core-binding domain"/>
    <property type="match status" value="1"/>
</dbReference>
<proteinExistence type="inferred from homology"/>
<accession>A0ABS3HA51</accession>
<keyword evidence="2" id="KW-0240">DNA-directed RNA polymerase</keyword>
<dbReference type="PROSITE" id="PS00718">
    <property type="entry name" value="SIGMA54_2"/>
    <property type="match status" value="1"/>
</dbReference>
<evidence type="ECO:0000259" key="10">
    <source>
        <dbReference type="Pfam" id="PF04963"/>
    </source>
</evidence>
<organism evidence="11 12">
    <name type="scientific">Candidatus Enterococcus myersii</name>
    <dbReference type="NCBI Taxonomy" id="2815322"/>
    <lineage>
        <taxon>Bacteria</taxon>
        <taxon>Bacillati</taxon>
        <taxon>Bacillota</taxon>
        <taxon>Bacilli</taxon>
        <taxon>Lactobacillales</taxon>
        <taxon>Enterococcaceae</taxon>
        <taxon>Enterococcus</taxon>
    </lineage>
</organism>
<keyword evidence="4" id="KW-0548">Nucleotidyltransferase</keyword>
<evidence type="ECO:0000256" key="5">
    <source>
        <dbReference type="ARBA" id="ARBA00023015"/>
    </source>
</evidence>
<evidence type="ECO:0000256" key="2">
    <source>
        <dbReference type="ARBA" id="ARBA00022478"/>
    </source>
</evidence>
<dbReference type="RefSeq" id="WP_206905074.1">
    <property type="nucleotide sequence ID" value="NZ_JAFLVT010000018.1"/>
</dbReference>
<protein>
    <submittedName>
        <fullName evidence="11">RNA polymerase factor sigma-54</fullName>
    </submittedName>
</protein>
<keyword evidence="5" id="KW-0805">Transcription regulation</keyword>
<dbReference type="Pfam" id="PF04552">
    <property type="entry name" value="Sigma54_DBD"/>
    <property type="match status" value="1"/>
</dbReference>
<keyword evidence="7" id="KW-0238">DNA-binding</keyword>
<dbReference type="PRINTS" id="PR00045">
    <property type="entry name" value="SIGMA54FCT"/>
</dbReference>
<dbReference type="PIRSF" id="PIRSF000774">
    <property type="entry name" value="RpoN"/>
    <property type="match status" value="1"/>
</dbReference>
<evidence type="ECO:0000256" key="7">
    <source>
        <dbReference type="ARBA" id="ARBA00023125"/>
    </source>
</evidence>
<feature type="domain" description="RNA polymerase sigma factor 54 core-binding" evidence="10">
    <location>
        <begin position="78"/>
        <end position="264"/>
    </location>
</feature>
<dbReference type="Gene3D" id="1.10.10.60">
    <property type="entry name" value="Homeodomain-like"/>
    <property type="match status" value="1"/>
</dbReference>
<dbReference type="InterPro" id="IPR038709">
    <property type="entry name" value="RpoN_core-bd_sf"/>
</dbReference>
<evidence type="ECO:0000259" key="9">
    <source>
        <dbReference type="Pfam" id="PF04552"/>
    </source>
</evidence>
<sequence>MKFQQSFSQKQKQSQKLAMTQSLQQSIQVLQFSIDELAEFVETKAMENPLIEVSEANYALSYSKPRSSSGEELNYLSQIPDDRISLFEYLIDQVHLNYRDTFLRDIVLFLIEYIDLNGFLTIDLDEVVTKMQATKIQVLDALTLIQQLDPAGVGARNLQECLMLQTERDDLAPNLAYLILEEHFEDLVNRKWPELAKKLAIPVSEVQTVFDYIQTLTPTPGASFGTTDGLYIIPDLTVKISDGKKIKITSNRRGMPEMHFQQSYFDQMAKKADDETKKYLNEKKQDFESLQKMVQQRGDTILRVGQAIIAHQQEFFLDESRPIKPLILKDIAEELEIHESTVSRAVNGKYLETDFGIFELKHFFSQKVGIQNDSGEDLSTDNVKVRLQALVEEEDKGKPHSDQKLVDLLKAEGITISRRTVAKYRDALKIPSSSKRKRFDS</sequence>
<evidence type="ECO:0000313" key="11">
    <source>
        <dbReference type="EMBL" id="MBO0450335.1"/>
    </source>
</evidence>
<evidence type="ECO:0000256" key="6">
    <source>
        <dbReference type="ARBA" id="ARBA00023082"/>
    </source>
</evidence>
<dbReference type="PANTHER" id="PTHR32248">
    <property type="entry name" value="RNA POLYMERASE SIGMA-54 FACTOR"/>
    <property type="match status" value="1"/>
</dbReference>
<keyword evidence="6" id="KW-0731">Sigma factor</keyword>
<keyword evidence="12" id="KW-1185">Reference proteome</keyword>
<keyword evidence="8" id="KW-0804">Transcription</keyword>
<comment type="caution">
    <text evidence="11">The sequence shown here is derived from an EMBL/GenBank/DDBJ whole genome shotgun (WGS) entry which is preliminary data.</text>
</comment>
<dbReference type="NCBIfam" id="TIGR02395">
    <property type="entry name" value="rpoN_sigma"/>
    <property type="match status" value="1"/>
</dbReference>
<evidence type="ECO:0000256" key="3">
    <source>
        <dbReference type="ARBA" id="ARBA00022679"/>
    </source>
</evidence>
<reference evidence="11 12" key="1">
    <citation type="submission" date="2021-03" db="EMBL/GenBank/DDBJ databases">
        <title>Enterococcal diversity collection.</title>
        <authorList>
            <person name="Gilmore M.S."/>
            <person name="Schwartzman J."/>
            <person name="Van Tyne D."/>
            <person name="Martin M."/>
            <person name="Earl A.M."/>
            <person name="Manson A.L."/>
            <person name="Straub T."/>
            <person name="Salamzade R."/>
            <person name="Saavedra J."/>
            <person name="Lebreton F."/>
            <person name="Prichula J."/>
            <person name="Schaufler K."/>
            <person name="Gaca A."/>
            <person name="Sgardioli B."/>
            <person name="Wagenaar J."/>
            <person name="Strong T."/>
        </authorList>
    </citation>
    <scope>NUCLEOTIDE SEQUENCE [LARGE SCALE GENOMIC DNA]</scope>
    <source>
        <strain evidence="11 12">MJM12</strain>
    </source>
</reference>
<comment type="similarity">
    <text evidence="1">Belongs to the sigma-54 factor family.</text>
</comment>
<name>A0ABS3HA51_9ENTE</name>
<evidence type="ECO:0000256" key="4">
    <source>
        <dbReference type="ARBA" id="ARBA00022695"/>
    </source>
</evidence>
<dbReference type="InterPro" id="IPR007046">
    <property type="entry name" value="RNA_pol_sigma_54_core-bd"/>
</dbReference>
<keyword evidence="3" id="KW-0808">Transferase</keyword>
<feature type="domain" description="RNA polymerase sigma factor 54 DNA-binding" evidence="9">
    <location>
        <begin position="278"/>
        <end position="438"/>
    </location>
</feature>
<evidence type="ECO:0000313" key="12">
    <source>
        <dbReference type="Proteomes" id="UP000664256"/>
    </source>
</evidence>
<dbReference type="PANTHER" id="PTHR32248:SF4">
    <property type="entry name" value="RNA POLYMERASE SIGMA-54 FACTOR"/>
    <property type="match status" value="1"/>
</dbReference>
<evidence type="ECO:0000256" key="8">
    <source>
        <dbReference type="ARBA" id="ARBA00023163"/>
    </source>
</evidence>
<dbReference type="Proteomes" id="UP000664256">
    <property type="component" value="Unassembled WGS sequence"/>
</dbReference>
<dbReference type="Pfam" id="PF00309">
    <property type="entry name" value="Sigma54_AID"/>
    <property type="match status" value="1"/>
</dbReference>
<evidence type="ECO:0000256" key="1">
    <source>
        <dbReference type="ARBA" id="ARBA00008798"/>
    </source>
</evidence>
<dbReference type="EMBL" id="JAFLVT010000018">
    <property type="protein sequence ID" value="MBO0450335.1"/>
    <property type="molecule type" value="Genomic_DNA"/>
</dbReference>
<dbReference type="InterPro" id="IPR000394">
    <property type="entry name" value="RNA_pol_sigma_54"/>
</dbReference>